<evidence type="ECO:0000313" key="3">
    <source>
        <dbReference type="EMBL" id="RZC37725.1"/>
    </source>
</evidence>
<gene>
    <name evidence="3" type="ORF">BDFB_011147</name>
</gene>
<sequence length="144" mass="15946">MVKLSRDKRAYETHRSRDNVVKPPPVSLSGKSAVFATENSTSVAAQIGGTAKLPCIVRKFNNGVVSWIRKDVSPPTILTIGLGPHITDDRFMVEHARHLQNWDLVIKHVRPSDAGLYECQVSTHPTTSIFIELRVTGEQYNPGS</sequence>
<dbReference type="InterPro" id="IPR013106">
    <property type="entry name" value="Ig_V-set"/>
</dbReference>
<dbReference type="InterPro" id="IPR036179">
    <property type="entry name" value="Ig-like_dom_sf"/>
</dbReference>
<evidence type="ECO:0000256" key="1">
    <source>
        <dbReference type="SAM" id="MobiDB-lite"/>
    </source>
</evidence>
<name>A0A482VY40_ASBVE</name>
<evidence type="ECO:0000313" key="4">
    <source>
        <dbReference type="Proteomes" id="UP000292052"/>
    </source>
</evidence>
<dbReference type="Gene3D" id="2.60.40.10">
    <property type="entry name" value="Immunoglobulins"/>
    <property type="match status" value="1"/>
</dbReference>
<keyword evidence="4" id="KW-1185">Reference proteome</keyword>
<comment type="caution">
    <text evidence="3">The sequence shown here is derived from an EMBL/GenBank/DDBJ whole genome shotgun (WGS) entry which is preliminary data.</text>
</comment>
<dbReference type="SMART" id="SM00406">
    <property type="entry name" value="IGv"/>
    <property type="match status" value="1"/>
</dbReference>
<dbReference type="GO" id="GO:0050808">
    <property type="term" value="P:synapse organization"/>
    <property type="evidence" value="ECO:0007669"/>
    <property type="project" value="TreeGrafter"/>
</dbReference>
<reference evidence="3 4" key="1">
    <citation type="submission" date="2017-03" db="EMBL/GenBank/DDBJ databases">
        <title>Genome of the blue death feigning beetle - Asbolus verrucosus.</title>
        <authorList>
            <person name="Rider S.D."/>
        </authorList>
    </citation>
    <scope>NUCLEOTIDE SEQUENCE [LARGE SCALE GENOMIC DNA]</scope>
    <source>
        <strain evidence="3">Butters</strain>
        <tissue evidence="3">Head and leg muscle</tissue>
    </source>
</reference>
<proteinExistence type="predicted"/>
<feature type="region of interest" description="Disordered" evidence="1">
    <location>
        <begin position="1"/>
        <end position="26"/>
    </location>
</feature>
<feature type="domain" description="Ig-like" evidence="2">
    <location>
        <begin position="24"/>
        <end position="136"/>
    </location>
</feature>
<dbReference type="STRING" id="1661398.A0A482VY40"/>
<dbReference type="InterPro" id="IPR013783">
    <property type="entry name" value="Ig-like_fold"/>
</dbReference>
<dbReference type="InterPro" id="IPR037448">
    <property type="entry name" value="Zig-8"/>
</dbReference>
<dbReference type="PROSITE" id="PS50835">
    <property type="entry name" value="IG_LIKE"/>
    <property type="match status" value="1"/>
</dbReference>
<dbReference type="Pfam" id="PF07686">
    <property type="entry name" value="V-set"/>
    <property type="match status" value="1"/>
</dbReference>
<dbReference type="SMART" id="SM00408">
    <property type="entry name" value="IGc2"/>
    <property type="match status" value="1"/>
</dbReference>
<dbReference type="SMART" id="SM00409">
    <property type="entry name" value="IG"/>
    <property type="match status" value="1"/>
</dbReference>
<organism evidence="3 4">
    <name type="scientific">Asbolus verrucosus</name>
    <name type="common">Desert ironclad beetle</name>
    <dbReference type="NCBI Taxonomy" id="1661398"/>
    <lineage>
        <taxon>Eukaryota</taxon>
        <taxon>Metazoa</taxon>
        <taxon>Ecdysozoa</taxon>
        <taxon>Arthropoda</taxon>
        <taxon>Hexapoda</taxon>
        <taxon>Insecta</taxon>
        <taxon>Pterygota</taxon>
        <taxon>Neoptera</taxon>
        <taxon>Endopterygota</taxon>
        <taxon>Coleoptera</taxon>
        <taxon>Polyphaga</taxon>
        <taxon>Cucujiformia</taxon>
        <taxon>Tenebrionidae</taxon>
        <taxon>Pimeliinae</taxon>
        <taxon>Asbolus</taxon>
    </lineage>
</organism>
<dbReference type="Proteomes" id="UP000292052">
    <property type="component" value="Unassembled WGS sequence"/>
</dbReference>
<dbReference type="GO" id="GO:0032589">
    <property type="term" value="C:neuron projection membrane"/>
    <property type="evidence" value="ECO:0007669"/>
    <property type="project" value="TreeGrafter"/>
</dbReference>
<dbReference type="EMBL" id="QDEB01049991">
    <property type="protein sequence ID" value="RZC37725.1"/>
    <property type="molecule type" value="Genomic_DNA"/>
</dbReference>
<dbReference type="InterPro" id="IPR007110">
    <property type="entry name" value="Ig-like_dom"/>
</dbReference>
<evidence type="ECO:0000259" key="2">
    <source>
        <dbReference type="PROSITE" id="PS50835"/>
    </source>
</evidence>
<dbReference type="PANTHER" id="PTHR23279:SF2">
    <property type="entry name" value="DEFECTIVE PROBOSCIS EXTENSION RESPONSE 19, ISOFORM A"/>
    <property type="match status" value="1"/>
</dbReference>
<dbReference type="PANTHER" id="PTHR23279">
    <property type="entry name" value="DEFECTIVE PROBOSCIS EXTENSION RESPONSE DPR -RELATED"/>
    <property type="match status" value="1"/>
</dbReference>
<dbReference type="AlphaFoldDB" id="A0A482VY40"/>
<accession>A0A482VY40</accession>
<dbReference type="SUPFAM" id="SSF48726">
    <property type="entry name" value="Immunoglobulin"/>
    <property type="match status" value="1"/>
</dbReference>
<dbReference type="InterPro" id="IPR003599">
    <property type="entry name" value="Ig_sub"/>
</dbReference>
<dbReference type="InterPro" id="IPR003598">
    <property type="entry name" value="Ig_sub2"/>
</dbReference>
<feature type="compositionally biased region" description="Basic and acidic residues" evidence="1">
    <location>
        <begin position="1"/>
        <end position="20"/>
    </location>
</feature>
<protein>
    <submittedName>
        <fullName evidence="3">Lachesin-like</fullName>
    </submittedName>
</protein>
<dbReference type="OrthoDB" id="190835at2759"/>